<proteinExistence type="inferred from homology"/>
<evidence type="ECO:0000256" key="1">
    <source>
        <dbReference type="ARBA" id="ARBA00008668"/>
    </source>
</evidence>
<keyword evidence="5" id="KW-1185">Reference proteome</keyword>
<dbReference type="AlphaFoldDB" id="A0A1E5V5S5"/>
<gene>
    <name evidence="4" type="ORF">BAE44_0018596</name>
</gene>
<accession>A0A1E5V5S5</accession>
<evidence type="ECO:0000256" key="2">
    <source>
        <dbReference type="ARBA" id="ARBA00022801"/>
    </source>
</evidence>
<dbReference type="STRING" id="888268.A0A1E5V5S5"/>
<keyword evidence="2" id="KW-0378">Hydrolase</keyword>
<dbReference type="PANTHER" id="PTHR46020">
    <property type="entry name" value="OSJNBB0059K02.9 PROTEIN"/>
    <property type="match status" value="1"/>
</dbReference>
<dbReference type="SUPFAM" id="SSF52266">
    <property type="entry name" value="SGNH hydrolase"/>
    <property type="match status" value="1"/>
</dbReference>
<dbReference type="EMBL" id="LWDX02050852">
    <property type="protein sequence ID" value="OEL20384.1"/>
    <property type="molecule type" value="Genomic_DNA"/>
</dbReference>
<name>A0A1E5V5S5_9POAL</name>
<dbReference type="Proteomes" id="UP000095767">
    <property type="component" value="Unassembled WGS sequence"/>
</dbReference>
<reference evidence="4 5" key="1">
    <citation type="submission" date="2016-09" db="EMBL/GenBank/DDBJ databases">
        <title>The draft genome of Dichanthelium oligosanthes: A C3 panicoid grass species.</title>
        <authorList>
            <person name="Studer A.J."/>
            <person name="Schnable J.C."/>
            <person name="Brutnell T.P."/>
        </authorList>
    </citation>
    <scope>NUCLEOTIDE SEQUENCE [LARGE SCALE GENOMIC DNA]</scope>
    <source>
        <strain evidence="5">cv. Kellogg 1175</strain>
        <tissue evidence="4">Leaf</tissue>
    </source>
</reference>
<keyword evidence="3" id="KW-0443">Lipid metabolism</keyword>
<evidence type="ECO:0000256" key="3">
    <source>
        <dbReference type="ARBA" id="ARBA00023098"/>
    </source>
</evidence>
<protein>
    <submittedName>
        <fullName evidence="4">GDSL esterase/lipase</fullName>
    </submittedName>
</protein>
<organism evidence="4 5">
    <name type="scientific">Dichanthelium oligosanthes</name>
    <dbReference type="NCBI Taxonomy" id="888268"/>
    <lineage>
        <taxon>Eukaryota</taxon>
        <taxon>Viridiplantae</taxon>
        <taxon>Streptophyta</taxon>
        <taxon>Embryophyta</taxon>
        <taxon>Tracheophyta</taxon>
        <taxon>Spermatophyta</taxon>
        <taxon>Magnoliopsida</taxon>
        <taxon>Liliopsida</taxon>
        <taxon>Poales</taxon>
        <taxon>Poaceae</taxon>
        <taxon>PACMAD clade</taxon>
        <taxon>Panicoideae</taxon>
        <taxon>Panicodae</taxon>
        <taxon>Paniceae</taxon>
        <taxon>Dichantheliinae</taxon>
        <taxon>Dichanthelium</taxon>
    </lineage>
</organism>
<comment type="similarity">
    <text evidence="1">Belongs to the 'GDSL' lipolytic enzyme family.</text>
</comment>
<dbReference type="GO" id="GO:0006629">
    <property type="term" value="P:lipid metabolic process"/>
    <property type="evidence" value="ECO:0007669"/>
    <property type="project" value="UniProtKB-KW"/>
</dbReference>
<comment type="caution">
    <text evidence="4">The sequence shown here is derived from an EMBL/GenBank/DDBJ whole genome shotgun (WGS) entry which is preliminary data.</text>
</comment>
<dbReference type="Gene3D" id="3.40.50.1110">
    <property type="entry name" value="SGNH hydrolase"/>
    <property type="match status" value="1"/>
</dbReference>
<sequence>MLFVFGDSFVDAGNLPKSAKSVTSRGWYYPYGSSDSAHRNTATGRLSDGLVQSDYLAMMLGNNESPPPYRADDDVDASGVNFATSFSGALNGPQEQPALGRQIDQFRRLVNRRIIDGVDLQDSIALVSVSNGHDYSHVSDSTSSDQMNAYIRDVTDRIVDAVKRLQDLGVSKVLVNSLPPVGCIPWRARLSNYARCDARGNDIATTHNALLRQKLGDLDDVLLLDLYATFRSVAQSNSGSTPCCDTSDPNAYCGQEDGSGRAQYSVCANPGSYFYWDYLHPTQAGWNAVMDQLQGPIEDFLAI</sequence>
<evidence type="ECO:0000313" key="5">
    <source>
        <dbReference type="Proteomes" id="UP000095767"/>
    </source>
</evidence>
<dbReference type="InterPro" id="IPR001087">
    <property type="entry name" value="GDSL"/>
</dbReference>
<dbReference type="InterPro" id="IPR036514">
    <property type="entry name" value="SGNH_hydro_sf"/>
</dbReference>
<dbReference type="Pfam" id="PF00657">
    <property type="entry name" value="Lipase_GDSL"/>
    <property type="match status" value="1"/>
</dbReference>
<dbReference type="OrthoDB" id="671228at2759"/>
<dbReference type="GO" id="GO:0016788">
    <property type="term" value="F:hydrolase activity, acting on ester bonds"/>
    <property type="evidence" value="ECO:0007669"/>
    <property type="project" value="InterPro"/>
</dbReference>
<dbReference type="PANTHER" id="PTHR46020:SF15">
    <property type="entry name" value="SGNH HYDROLASE-TYPE ESTERASE DOMAIN-CONTAINING PROTEIN"/>
    <property type="match status" value="1"/>
</dbReference>
<evidence type="ECO:0000313" key="4">
    <source>
        <dbReference type="EMBL" id="OEL20384.1"/>
    </source>
</evidence>